<feature type="domain" description="Reverse transcriptase" evidence="15">
    <location>
        <begin position="367"/>
        <end position="546"/>
    </location>
</feature>
<dbReference type="InterPro" id="IPR036875">
    <property type="entry name" value="Znf_CCHC_sf"/>
</dbReference>
<keyword evidence="17" id="KW-1185">Reference proteome</keyword>
<dbReference type="PROSITE" id="PS00141">
    <property type="entry name" value="ASP_PROTEASE"/>
    <property type="match status" value="1"/>
</dbReference>
<dbReference type="CDD" id="cd09274">
    <property type="entry name" value="RNase_HI_RT_Ty3"/>
    <property type="match status" value="1"/>
</dbReference>
<keyword evidence="11" id="KW-0511">Multifunctional enzyme</keyword>
<keyword evidence="1" id="KW-0645">Protease</keyword>
<dbReference type="InterPro" id="IPR001878">
    <property type="entry name" value="Znf_CCHC"/>
</dbReference>
<keyword evidence="6" id="KW-0255">Endonuclease</keyword>
<dbReference type="GO" id="GO:0016779">
    <property type="term" value="F:nucleotidyltransferase activity"/>
    <property type="evidence" value="ECO:0007669"/>
    <property type="project" value="UniProtKB-KW"/>
</dbReference>
<evidence type="ECO:0000256" key="5">
    <source>
        <dbReference type="ARBA" id="ARBA00022750"/>
    </source>
</evidence>
<keyword evidence="12" id="KW-0863">Zinc-finger</keyword>
<dbReference type="OrthoDB" id="6765319at2759"/>
<name>A0A8H7VAT8_9FUNG</name>
<reference evidence="16 17" key="1">
    <citation type="submission" date="2020-12" db="EMBL/GenBank/DDBJ databases">
        <title>Metabolic potential, ecology and presence of endohyphal bacteria is reflected in genomic diversity of Mucoromycotina.</title>
        <authorList>
            <person name="Muszewska A."/>
            <person name="Okrasinska A."/>
            <person name="Steczkiewicz K."/>
            <person name="Drgas O."/>
            <person name="Orlowska M."/>
            <person name="Perlinska-Lenart U."/>
            <person name="Aleksandrzak-Piekarczyk T."/>
            <person name="Szatraj K."/>
            <person name="Zielenkiewicz U."/>
            <person name="Pilsyk S."/>
            <person name="Malc E."/>
            <person name="Mieczkowski P."/>
            <person name="Kruszewska J.S."/>
            <person name="Biernat P."/>
            <person name="Pawlowska J."/>
        </authorList>
    </citation>
    <scope>NUCLEOTIDE SEQUENCE [LARGE SCALE GENOMIC DNA]</scope>
    <source>
        <strain evidence="16 17">CBS 142.35</strain>
    </source>
</reference>
<keyword evidence="12" id="KW-0479">Metal-binding</keyword>
<sequence length="799" mass="90713">KSDGSIDLNPFTIRIVELRSESDPNPLRHNPNPIQSIPIRGGNNWRGSNGFQGRGDDDKECYNCGGLGHIAINCASRRRQNRSVSSRSFPFLNTIRTDDCVVPEGELIDLTDNCDAGSKLLNQTLAEDSNYCDSLLSIKETDLPLYLMSCNGCDVKVLIDSGATRSYVAPRVAIGWPTIVIQGRDVETAGGHILSINKQATLALDAQGYKHQATAYVLDTKFDLILGRDWLKAVQPTPDWELDTWKISKNNQEYLLRPHHKRQIPELSYLLSHRQIQRLDRQQNIDELFLCYIKPDNDISAEIPSKKVQSLIAEYKDVFQDTLPGLPPVRDVEHAIETGDAEPIKRPPFKMSPLELDELRRQLKELLDLRLIRPSTSDWGVPVLFVRKADGSMRMCVDYRAINRLTKRQSTPLPRIDECLEKLSRARYFSSIDLKSGYHQVRITQEDIPKTSFTTRYRSFEFLVLPFGLTNAPPTFQPLMNSVLGDLLDQSAMCYLDDILIYSKTSQEHEHHVRQVLDRLRQAKLIANLKKCELFKTELEFVGFRVSAEGILPSKSKIKAVQDWPRPTNIQEVCQFVRLASHYRRFIQGFASIAAPLTELTKGTGAKKRAITWNQDCEEAFLKIKDHMTAAPLLLPPNPELPYVIETDASDFGAGGVLLQKGTDGLLHPLAFESKKFSSAECMYPAQERELLAILHCLRQWHCFIEGRDYIVLSDHHPLKYFRSQKKPTPRLTRWIAEIELYDPNIQYKPGKDNHVPDLLSRRNNPTAVRAAERRYLDAAGRIALLSEAVQHSGEGILS</sequence>
<evidence type="ECO:0000256" key="1">
    <source>
        <dbReference type="ARBA" id="ARBA00022670"/>
    </source>
</evidence>
<feature type="region of interest" description="Disordered" evidence="13">
    <location>
        <begin position="22"/>
        <end position="43"/>
    </location>
</feature>
<dbReference type="SUPFAM" id="SSF57756">
    <property type="entry name" value="Retrovirus zinc finger-like domains"/>
    <property type="match status" value="1"/>
</dbReference>
<evidence type="ECO:0000256" key="3">
    <source>
        <dbReference type="ARBA" id="ARBA00022695"/>
    </source>
</evidence>
<dbReference type="GO" id="GO:0004190">
    <property type="term" value="F:aspartic-type endopeptidase activity"/>
    <property type="evidence" value="ECO:0007669"/>
    <property type="project" value="UniProtKB-KW"/>
</dbReference>
<dbReference type="InterPro" id="IPR043128">
    <property type="entry name" value="Rev_trsase/Diguanyl_cyclase"/>
</dbReference>
<evidence type="ECO:0000259" key="15">
    <source>
        <dbReference type="PROSITE" id="PS50878"/>
    </source>
</evidence>
<dbReference type="GO" id="GO:0006508">
    <property type="term" value="P:proteolysis"/>
    <property type="evidence" value="ECO:0007669"/>
    <property type="project" value="UniProtKB-KW"/>
</dbReference>
<dbReference type="FunFam" id="3.30.70.270:FF:000020">
    <property type="entry name" value="Transposon Tf2-6 polyprotein-like Protein"/>
    <property type="match status" value="1"/>
</dbReference>
<dbReference type="PANTHER" id="PTHR37984:SF5">
    <property type="entry name" value="PROTEIN NYNRIN-LIKE"/>
    <property type="match status" value="1"/>
</dbReference>
<keyword evidence="4" id="KW-0540">Nuclease</keyword>
<dbReference type="SUPFAM" id="SSF56672">
    <property type="entry name" value="DNA/RNA polymerases"/>
    <property type="match status" value="1"/>
</dbReference>
<dbReference type="PROSITE" id="PS50158">
    <property type="entry name" value="ZF_CCHC"/>
    <property type="match status" value="1"/>
</dbReference>
<evidence type="ECO:0000256" key="11">
    <source>
        <dbReference type="ARBA" id="ARBA00023268"/>
    </source>
</evidence>
<evidence type="ECO:0000256" key="10">
    <source>
        <dbReference type="ARBA" id="ARBA00023125"/>
    </source>
</evidence>
<feature type="non-terminal residue" evidence="16">
    <location>
        <position position="1"/>
    </location>
</feature>
<dbReference type="InterPro" id="IPR000477">
    <property type="entry name" value="RT_dom"/>
</dbReference>
<evidence type="ECO:0000256" key="6">
    <source>
        <dbReference type="ARBA" id="ARBA00022759"/>
    </source>
</evidence>
<dbReference type="Gene3D" id="3.30.70.270">
    <property type="match status" value="2"/>
</dbReference>
<evidence type="ECO:0000256" key="13">
    <source>
        <dbReference type="SAM" id="MobiDB-lite"/>
    </source>
</evidence>
<dbReference type="SUPFAM" id="SSF50630">
    <property type="entry name" value="Acid proteases"/>
    <property type="match status" value="1"/>
</dbReference>
<dbReference type="Pfam" id="PF00098">
    <property type="entry name" value="zf-CCHC"/>
    <property type="match status" value="1"/>
</dbReference>
<keyword evidence="12" id="KW-0862">Zinc</keyword>
<evidence type="ECO:0000313" key="17">
    <source>
        <dbReference type="Proteomes" id="UP000646827"/>
    </source>
</evidence>
<gene>
    <name evidence="16" type="ORF">INT45_010119</name>
</gene>
<evidence type="ECO:0000256" key="2">
    <source>
        <dbReference type="ARBA" id="ARBA00022679"/>
    </source>
</evidence>
<keyword evidence="3" id="KW-0548">Nucleotidyltransferase</keyword>
<feature type="domain" description="CCHC-type" evidence="14">
    <location>
        <begin position="61"/>
        <end position="74"/>
    </location>
</feature>
<dbReference type="CDD" id="cd00303">
    <property type="entry name" value="retropepsin_like"/>
    <property type="match status" value="1"/>
</dbReference>
<dbReference type="Gene3D" id="3.10.10.10">
    <property type="entry name" value="HIV Type 1 Reverse Transcriptase, subunit A, domain 1"/>
    <property type="match status" value="1"/>
</dbReference>
<dbReference type="AlphaFoldDB" id="A0A8H7VAT8"/>
<dbReference type="GO" id="GO:0003677">
    <property type="term" value="F:DNA binding"/>
    <property type="evidence" value="ECO:0007669"/>
    <property type="project" value="UniProtKB-KW"/>
</dbReference>
<evidence type="ECO:0000256" key="12">
    <source>
        <dbReference type="PROSITE-ProRule" id="PRU00047"/>
    </source>
</evidence>
<dbReference type="PROSITE" id="PS50878">
    <property type="entry name" value="RT_POL"/>
    <property type="match status" value="1"/>
</dbReference>
<keyword evidence="8" id="KW-0694">RNA-binding</keyword>
<dbReference type="GO" id="GO:0008270">
    <property type="term" value="F:zinc ion binding"/>
    <property type="evidence" value="ECO:0007669"/>
    <property type="project" value="UniProtKB-KW"/>
</dbReference>
<dbReference type="Gene3D" id="2.40.70.10">
    <property type="entry name" value="Acid Proteases"/>
    <property type="match status" value="1"/>
</dbReference>
<dbReference type="EMBL" id="JAEPRB010000675">
    <property type="protein sequence ID" value="KAG2213620.1"/>
    <property type="molecule type" value="Genomic_DNA"/>
</dbReference>
<keyword evidence="2" id="KW-0808">Transferase</keyword>
<dbReference type="SMART" id="SM00343">
    <property type="entry name" value="ZnF_C2HC"/>
    <property type="match status" value="1"/>
</dbReference>
<dbReference type="GO" id="GO:0004519">
    <property type="term" value="F:endonuclease activity"/>
    <property type="evidence" value="ECO:0007669"/>
    <property type="project" value="UniProtKB-KW"/>
</dbReference>
<keyword evidence="4" id="KW-0378">Hydrolase</keyword>
<dbReference type="InterPro" id="IPR050951">
    <property type="entry name" value="Retrovirus_Pol_polyprotein"/>
</dbReference>
<evidence type="ECO:0000313" key="16">
    <source>
        <dbReference type="EMBL" id="KAG2213620.1"/>
    </source>
</evidence>
<accession>A0A8H7VAT8</accession>
<dbReference type="GO" id="GO:0003723">
    <property type="term" value="F:RNA binding"/>
    <property type="evidence" value="ECO:0007669"/>
    <property type="project" value="UniProtKB-KW"/>
</dbReference>
<proteinExistence type="predicted"/>
<dbReference type="CDD" id="cd01647">
    <property type="entry name" value="RT_LTR"/>
    <property type="match status" value="1"/>
</dbReference>
<dbReference type="PANTHER" id="PTHR37984">
    <property type="entry name" value="PROTEIN CBG26694"/>
    <property type="match status" value="1"/>
</dbReference>
<dbReference type="Proteomes" id="UP000646827">
    <property type="component" value="Unassembled WGS sequence"/>
</dbReference>
<dbReference type="InterPro" id="IPR043502">
    <property type="entry name" value="DNA/RNA_pol_sf"/>
</dbReference>
<dbReference type="InterPro" id="IPR041577">
    <property type="entry name" value="RT_RNaseH_2"/>
</dbReference>
<evidence type="ECO:0000256" key="7">
    <source>
        <dbReference type="ARBA" id="ARBA00022842"/>
    </source>
</evidence>
<dbReference type="Pfam" id="PF00078">
    <property type="entry name" value="RVT_1"/>
    <property type="match status" value="1"/>
</dbReference>
<comment type="caution">
    <text evidence="16">The sequence shown here is derived from an EMBL/GenBank/DDBJ whole genome shotgun (WGS) entry which is preliminary data.</text>
</comment>
<organism evidence="16 17">
    <name type="scientific">Circinella minor</name>
    <dbReference type="NCBI Taxonomy" id="1195481"/>
    <lineage>
        <taxon>Eukaryota</taxon>
        <taxon>Fungi</taxon>
        <taxon>Fungi incertae sedis</taxon>
        <taxon>Mucoromycota</taxon>
        <taxon>Mucoromycotina</taxon>
        <taxon>Mucoromycetes</taxon>
        <taxon>Mucorales</taxon>
        <taxon>Lichtheimiaceae</taxon>
        <taxon>Circinella</taxon>
    </lineage>
</organism>
<dbReference type="GO" id="GO:0015074">
    <property type="term" value="P:DNA integration"/>
    <property type="evidence" value="ECO:0007669"/>
    <property type="project" value="UniProtKB-KW"/>
</dbReference>
<evidence type="ECO:0008006" key="18">
    <source>
        <dbReference type="Google" id="ProtNLM"/>
    </source>
</evidence>
<keyword evidence="5" id="KW-0064">Aspartyl protease</keyword>
<keyword evidence="7" id="KW-0460">Magnesium</keyword>
<dbReference type="InterPro" id="IPR021109">
    <property type="entry name" value="Peptidase_aspartic_dom_sf"/>
</dbReference>
<evidence type="ECO:0000259" key="14">
    <source>
        <dbReference type="PROSITE" id="PS50158"/>
    </source>
</evidence>
<evidence type="ECO:0000256" key="8">
    <source>
        <dbReference type="ARBA" id="ARBA00022884"/>
    </source>
</evidence>
<keyword evidence="10" id="KW-0238">DNA-binding</keyword>
<dbReference type="Pfam" id="PF17919">
    <property type="entry name" value="RT_RNaseH_2"/>
    <property type="match status" value="1"/>
</dbReference>
<keyword evidence="9" id="KW-0229">DNA integration</keyword>
<dbReference type="InterPro" id="IPR001969">
    <property type="entry name" value="Aspartic_peptidase_AS"/>
</dbReference>
<evidence type="ECO:0000256" key="4">
    <source>
        <dbReference type="ARBA" id="ARBA00022722"/>
    </source>
</evidence>
<evidence type="ECO:0000256" key="9">
    <source>
        <dbReference type="ARBA" id="ARBA00022908"/>
    </source>
</evidence>
<protein>
    <recommendedName>
        <fullName evidence="18">Reverse transcriptase</fullName>
    </recommendedName>
</protein>